<dbReference type="Pfam" id="PF04686">
    <property type="entry name" value="SsgA"/>
    <property type="match status" value="1"/>
</dbReference>
<dbReference type="AlphaFoldDB" id="A0A919B137"/>
<evidence type="ECO:0000313" key="7">
    <source>
        <dbReference type="EMBL" id="GHF37064.1"/>
    </source>
</evidence>
<evidence type="ECO:0000256" key="2">
    <source>
        <dbReference type="ARBA" id="ARBA00009323"/>
    </source>
</evidence>
<evidence type="ECO:0000256" key="3">
    <source>
        <dbReference type="ARBA" id="ARBA00022618"/>
    </source>
</evidence>
<dbReference type="RefSeq" id="WP_190128911.1">
    <property type="nucleotide sequence ID" value="NZ_BNBD01000002.1"/>
</dbReference>
<comment type="similarity">
    <text evidence="2">Belongs to the SsgA family.</text>
</comment>
<gene>
    <name evidence="7" type="ORF">GCM10010218_18290</name>
</gene>
<dbReference type="Proteomes" id="UP000638313">
    <property type="component" value="Unassembled WGS sequence"/>
</dbReference>
<evidence type="ECO:0000256" key="5">
    <source>
        <dbReference type="ARBA" id="ARBA00023210"/>
    </source>
</evidence>
<evidence type="ECO:0000256" key="4">
    <source>
        <dbReference type="ARBA" id="ARBA00022969"/>
    </source>
</evidence>
<name>A0A919B137_9ACTN</name>
<dbReference type="InterPro" id="IPR038658">
    <property type="entry name" value="SsgB_sf"/>
</dbReference>
<comment type="caution">
    <text evidence="7">The sequence shown here is derived from an EMBL/GenBank/DDBJ whole genome shotgun (WGS) entry which is preliminary data.</text>
</comment>
<reference evidence="7" key="1">
    <citation type="journal article" date="2014" name="Int. J. Syst. Evol. Microbiol.">
        <title>Complete genome sequence of Corynebacterium casei LMG S-19264T (=DSM 44701T), isolated from a smear-ripened cheese.</title>
        <authorList>
            <consortium name="US DOE Joint Genome Institute (JGI-PGF)"/>
            <person name="Walter F."/>
            <person name="Albersmeier A."/>
            <person name="Kalinowski J."/>
            <person name="Ruckert C."/>
        </authorList>
    </citation>
    <scope>NUCLEOTIDE SEQUENCE</scope>
    <source>
        <strain evidence="7">JCM 4059</strain>
    </source>
</reference>
<organism evidence="7 8">
    <name type="scientific">Streptomyces mashuensis</name>
    <dbReference type="NCBI Taxonomy" id="33904"/>
    <lineage>
        <taxon>Bacteria</taxon>
        <taxon>Bacillati</taxon>
        <taxon>Actinomycetota</taxon>
        <taxon>Actinomycetes</taxon>
        <taxon>Kitasatosporales</taxon>
        <taxon>Streptomycetaceae</taxon>
        <taxon>Streptomyces</taxon>
    </lineage>
</organism>
<keyword evidence="5" id="KW-0717">Septation</keyword>
<keyword evidence="3" id="KW-0132">Cell division</keyword>
<dbReference type="GO" id="GO:0000917">
    <property type="term" value="P:division septum assembly"/>
    <property type="evidence" value="ECO:0007669"/>
    <property type="project" value="UniProtKB-KW"/>
</dbReference>
<evidence type="ECO:0000313" key="8">
    <source>
        <dbReference type="Proteomes" id="UP000638313"/>
    </source>
</evidence>
<evidence type="ECO:0000256" key="1">
    <source>
        <dbReference type="ARBA" id="ARBA00004431"/>
    </source>
</evidence>
<dbReference type="InterPro" id="IPR006776">
    <property type="entry name" value="SsgB"/>
</dbReference>
<reference evidence="7" key="2">
    <citation type="submission" date="2020-09" db="EMBL/GenBank/DDBJ databases">
        <authorList>
            <person name="Sun Q."/>
            <person name="Ohkuma M."/>
        </authorList>
    </citation>
    <scope>NUCLEOTIDE SEQUENCE</scope>
    <source>
        <strain evidence="7">JCM 4059</strain>
    </source>
</reference>
<keyword evidence="4" id="KW-0749">Sporulation</keyword>
<accession>A0A919B137</accession>
<dbReference type="GO" id="GO:0030428">
    <property type="term" value="C:cell septum"/>
    <property type="evidence" value="ECO:0007669"/>
    <property type="project" value="UniProtKB-SubCell"/>
</dbReference>
<evidence type="ECO:0000256" key="6">
    <source>
        <dbReference type="ARBA" id="ARBA00023306"/>
    </source>
</evidence>
<proteinExistence type="inferred from homology"/>
<dbReference type="EMBL" id="BNBD01000002">
    <property type="protein sequence ID" value="GHF37064.1"/>
    <property type="molecule type" value="Genomic_DNA"/>
</dbReference>
<sequence>MHSVVEKDVEVRLAVSRENSVPVPARLVYRTDDPYAVHITFHLGSAAPVTWTFARDLLMEGAFRASGEGDVRVFPGKEGGRAVVCVLLSSPDGSALLRVRSGEVGEWLERTLRIVPPGRERAWLGLERGLRELLASGA</sequence>
<comment type="subcellular location">
    <subcellularLocation>
        <location evidence="1">Cell septum</location>
    </subcellularLocation>
</comment>
<keyword evidence="6" id="KW-0131">Cell cycle</keyword>
<dbReference type="GO" id="GO:0030435">
    <property type="term" value="P:sporulation resulting in formation of a cellular spore"/>
    <property type="evidence" value="ECO:0007669"/>
    <property type="project" value="UniProtKB-KW"/>
</dbReference>
<dbReference type="Gene3D" id="2.30.31.20">
    <property type="entry name" value="Sporulation-specific cell division protein SsgB"/>
    <property type="match status" value="1"/>
</dbReference>
<keyword evidence="8" id="KW-1185">Reference proteome</keyword>
<protein>
    <submittedName>
        <fullName evidence="7">Sporulation protein SsgA</fullName>
    </submittedName>
</protein>